<comment type="miscellaneous">
    <text evidence="9">This enzyme catalyzes only one turnover and therefore is not strictly catalytic. According to one definition, an enzyme is a biocatalyst that acts repeatedly and over many reaction cycles.</text>
</comment>
<dbReference type="GO" id="GO:0032259">
    <property type="term" value="P:methylation"/>
    <property type="evidence" value="ECO:0007669"/>
    <property type="project" value="UniProtKB-KW"/>
</dbReference>
<evidence type="ECO:0000259" key="11">
    <source>
        <dbReference type="Pfam" id="PF02870"/>
    </source>
</evidence>
<keyword evidence="4 9" id="KW-0489">Methyltransferase</keyword>
<feature type="domain" description="Methylated-DNA-[protein]-cysteine S-methyltransferase DNA binding" evidence="10">
    <location>
        <begin position="79"/>
        <end position="158"/>
    </location>
</feature>
<evidence type="ECO:0000313" key="13">
    <source>
        <dbReference type="Proteomes" id="UP000886803"/>
    </source>
</evidence>
<dbReference type="EC" id="2.1.1.63" evidence="9"/>
<dbReference type="FunFam" id="1.10.10.10:FF:000214">
    <property type="entry name" value="Methylated-DNA--protein-cysteine methyltransferase"/>
    <property type="match status" value="1"/>
</dbReference>
<dbReference type="Pfam" id="PF01035">
    <property type="entry name" value="DNA_binding_1"/>
    <property type="match status" value="1"/>
</dbReference>
<dbReference type="Pfam" id="PF02870">
    <property type="entry name" value="Methyltransf_1N"/>
    <property type="match status" value="1"/>
</dbReference>
<organism evidence="12 13">
    <name type="scientific">Candidatus Gemmiger avicola</name>
    <dbReference type="NCBI Taxonomy" id="2838605"/>
    <lineage>
        <taxon>Bacteria</taxon>
        <taxon>Bacillati</taxon>
        <taxon>Bacillota</taxon>
        <taxon>Clostridia</taxon>
        <taxon>Eubacteriales</taxon>
        <taxon>Gemmiger</taxon>
    </lineage>
</organism>
<feature type="active site" description="Nucleophile; methyl group acceptor" evidence="9">
    <location>
        <position position="130"/>
    </location>
</feature>
<evidence type="ECO:0000256" key="2">
    <source>
        <dbReference type="ARBA" id="ARBA00008711"/>
    </source>
</evidence>
<comment type="subcellular location">
    <subcellularLocation>
        <location evidence="9">Cytoplasm</location>
    </subcellularLocation>
</comment>
<dbReference type="InterPro" id="IPR014048">
    <property type="entry name" value="MethylDNA_cys_MeTrfase_DNA-bd"/>
</dbReference>
<keyword evidence="5 9" id="KW-0808">Transferase</keyword>
<dbReference type="CDD" id="cd06445">
    <property type="entry name" value="ATase"/>
    <property type="match status" value="1"/>
</dbReference>
<evidence type="ECO:0000256" key="6">
    <source>
        <dbReference type="ARBA" id="ARBA00022763"/>
    </source>
</evidence>
<evidence type="ECO:0000256" key="5">
    <source>
        <dbReference type="ARBA" id="ARBA00022679"/>
    </source>
</evidence>
<dbReference type="Proteomes" id="UP000886803">
    <property type="component" value="Unassembled WGS sequence"/>
</dbReference>
<dbReference type="Gene3D" id="3.30.160.70">
    <property type="entry name" value="Methylated DNA-protein cysteine methyltransferase domain"/>
    <property type="match status" value="1"/>
</dbReference>
<accession>A0A9D2M6A1</accession>
<dbReference type="PANTHER" id="PTHR10815:SF13">
    <property type="entry name" value="METHYLATED-DNA--PROTEIN-CYSTEINE METHYLTRANSFERASE"/>
    <property type="match status" value="1"/>
</dbReference>
<protein>
    <recommendedName>
        <fullName evidence="9">Methylated-DNA--protein-cysteine methyltransferase</fullName>
        <ecNumber evidence="9">2.1.1.63</ecNumber>
    </recommendedName>
    <alternativeName>
        <fullName evidence="9">6-O-methylguanine-DNA methyltransferase</fullName>
        <shortName evidence="9">MGMT</shortName>
    </alternativeName>
    <alternativeName>
        <fullName evidence="9">O-6-methylguanine-DNA-alkyltransferase</fullName>
    </alternativeName>
</protein>
<feature type="domain" description="Methylguanine DNA methyltransferase ribonuclease-like" evidence="11">
    <location>
        <begin position="11"/>
        <end position="73"/>
    </location>
</feature>
<dbReference type="GO" id="GO:0005737">
    <property type="term" value="C:cytoplasm"/>
    <property type="evidence" value="ECO:0007669"/>
    <property type="project" value="UniProtKB-SubCell"/>
</dbReference>
<keyword evidence="7 9" id="KW-0234">DNA repair</keyword>
<evidence type="ECO:0000313" key="12">
    <source>
        <dbReference type="EMBL" id="HJB41183.1"/>
    </source>
</evidence>
<gene>
    <name evidence="12" type="ORF">H9945_01635</name>
</gene>
<dbReference type="GO" id="GO:0006307">
    <property type="term" value="P:DNA alkylation repair"/>
    <property type="evidence" value="ECO:0007669"/>
    <property type="project" value="UniProtKB-UniRule"/>
</dbReference>
<dbReference type="PANTHER" id="PTHR10815">
    <property type="entry name" value="METHYLATED-DNA--PROTEIN-CYSTEINE METHYLTRANSFERASE"/>
    <property type="match status" value="1"/>
</dbReference>
<reference evidence="12" key="2">
    <citation type="submission" date="2021-04" db="EMBL/GenBank/DDBJ databases">
        <authorList>
            <person name="Gilroy R."/>
        </authorList>
    </citation>
    <scope>NUCLEOTIDE SEQUENCE</scope>
    <source>
        <strain evidence="12">ChiBcec8-13705</strain>
    </source>
</reference>
<comment type="similarity">
    <text evidence="2 9">Belongs to the MGMT family.</text>
</comment>
<dbReference type="PROSITE" id="PS00374">
    <property type="entry name" value="MGMT"/>
    <property type="match status" value="1"/>
</dbReference>
<evidence type="ECO:0000259" key="10">
    <source>
        <dbReference type="Pfam" id="PF01035"/>
    </source>
</evidence>
<comment type="catalytic activity">
    <reaction evidence="1 9">
        <text>a 4-O-methyl-thymidine in DNA + L-cysteinyl-[protein] = a thymidine in DNA + S-methyl-L-cysteinyl-[protein]</text>
        <dbReference type="Rhea" id="RHEA:53428"/>
        <dbReference type="Rhea" id="RHEA-COMP:10131"/>
        <dbReference type="Rhea" id="RHEA-COMP:10132"/>
        <dbReference type="Rhea" id="RHEA-COMP:13555"/>
        <dbReference type="Rhea" id="RHEA-COMP:13556"/>
        <dbReference type="ChEBI" id="CHEBI:29950"/>
        <dbReference type="ChEBI" id="CHEBI:82612"/>
        <dbReference type="ChEBI" id="CHEBI:137386"/>
        <dbReference type="ChEBI" id="CHEBI:137387"/>
        <dbReference type="EC" id="2.1.1.63"/>
    </reaction>
</comment>
<dbReference type="InterPro" id="IPR023546">
    <property type="entry name" value="MGMT"/>
</dbReference>
<evidence type="ECO:0000256" key="4">
    <source>
        <dbReference type="ARBA" id="ARBA00022603"/>
    </source>
</evidence>
<dbReference type="GO" id="GO:0003908">
    <property type="term" value="F:methylated-DNA-[protein]-cysteine S-methyltransferase activity"/>
    <property type="evidence" value="ECO:0007669"/>
    <property type="project" value="UniProtKB-UniRule"/>
</dbReference>
<keyword evidence="3 9" id="KW-0963">Cytoplasm</keyword>
<evidence type="ECO:0000256" key="3">
    <source>
        <dbReference type="ARBA" id="ARBA00022490"/>
    </source>
</evidence>
<name>A0A9D2M6A1_9FIRM</name>
<dbReference type="NCBIfam" id="TIGR00589">
    <property type="entry name" value="ogt"/>
    <property type="match status" value="1"/>
</dbReference>
<dbReference type="InterPro" id="IPR036217">
    <property type="entry name" value="MethylDNA_cys_MeTrfase_DNAb"/>
</dbReference>
<comment type="function">
    <text evidence="9">Involved in the cellular defense against the biological effects of O6-methylguanine (O6-MeG) and O4-methylthymine (O4-MeT) in DNA. Repairs the methylated nucleobase in DNA by stoichiometrically transferring the methyl group to a cysteine residue in the enzyme. This is a suicide reaction: the enzyme is irreversibly inactivated.</text>
</comment>
<evidence type="ECO:0000256" key="9">
    <source>
        <dbReference type="HAMAP-Rule" id="MF_00772"/>
    </source>
</evidence>
<keyword evidence="6 9" id="KW-0227">DNA damage</keyword>
<proteinExistence type="inferred from homology"/>
<dbReference type="SUPFAM" id="SSF46767">
    <property type="entry name" value="Methylated DNA-protein cysteine methyltransferase, C-terminal domain"/>
    <property type="match status" value="1"/>
</dbReference>
<dbReference type="EMBL" id="DWYG01000016">
    <property type="protein sequence ID" value="HJB41183.1"/>
    <property type="molecule type" value="Genomic_DNA"/>
</dbReference>
<evidence type="ECO:0000256" key="7">
    <source>
        <dbReference type="ARBA" id="ARBA00023204"/>
    </source>
</evidence>
<dbReference type="Gene3D" id="1.10.10.10">
    <property type="entry name" value="Winged helix-like DNA-binding domain superfamily/Winged helix DNA-binding domain"/>
    <property type="match status" value="1"/>
</dbReference>
<dbReference type="SUPFAM" id="SSF53155">
    <property type="entry name" value="Methylated DNA-protein cysteine methyltransferase domain"/>
    <property type="match status" value="1"/>
</dbReference>
<sequence>MNECLASLYHRTPVGWLRLEADARGLRRVAFAEGPGPDRPGEEAADALLRRAACELDEYFAGRRRDFTVPLSLEGQGTDFQRRVWQALRAIPYAHTQSYAELAAAVGCPRGARAVGQANHHNPLAIVIPCHRVVNAGGGLGGYAGGLAVKRQLLALEAAHRE</sequence>
<dbReference type="AlphaFoldDB" id="A0A9D2M6A1"/>
<evidence type="ECO:0000256" key="8">
    <source>
        <dbReference type="ARBA" id="ARBA00049348"/>
    </source>
</evidence>
<evidence type="ECO:0000256" key="1">
    <source>
        <dbReference type="ARBA" id="ARBA00001286"/>
    </source>
</evidence>
<comment type="catalytic activity">
    <reaction evidence="8 9">
        <text>a 6-O-methyl-2'-deoxyguanosine in DNA + L-cysteinyl-[protein] = S-methyl-L-cysteinyl-[protein] + a 2'-deoxyguanosine in DNA</text>
        <dbReference type="Rhea" id="RHEA:24000"/>
        <dbReference type="Rhea" id="RHEA-COMP:10131"/>
        <dbReference type="Rhea" id="RHEA-COMP:10132"/>
        <dbReference type="Rhea" id="RHEA-COMP:11367"/>
        <dbReference type="Rhea" id="RHEA-COMP:11368"/>
        <dbReference type="ChEBI" id="CHEBI:29950"/>
        <dbReference type="ChEBI" id="CHEBI:82612"/>
        <dbReference type="ChEBI" id="CHEBI:85445"/>
        <dbReference type="ChEBI" id="CHEBI:85448"/>
        <dbReference type="EC" id="2.1.1.63"/>
    </reaction>
</comment>
<reference evidence="12" key="1">
    <citation type="journal article" date="2021" name="PeerJ">
        <title>Extensive microbial diversity within the chicken gut microbiome revealed by metagenomics and culture.</title>
        <authorList>
            <person name="Gilroy R."/>
            <person name="Ravi A."/>
            <person name="Getino M."/>
            <person name="Pursley I."/>
            <person name="Horton D.L."/>
            <person name="Alikhan N.F."/>
            <person name="Baker D."/>
            <person name="Gharbi K."/>
            <person name="Hall N."/>
            <person name="Watson M."/>
            <person name="Adriaenssens E.M."/>
            <person name="Foster-Nyarko E."/>
            <person name="Jarju S."/>
            <person name="Secka A."/>
            <person name="Antonio M."/>
            <person name="Oren A."/>
            <person name="Chaudhuri R.R."/>
            <person name="La Ragione R."/>
            <person name="Hildebrand F."/>
            <person name="Pallen M.J."/>
        </authorList>
    </citation>
    <scope>NUCLEOTIDE SEQUENCE</scope>
    <source>
        <strain evidence="12">ChiBcec8-13705</strain>
    </source>
</reference>
<dbReference type="InterPro" id="IPR036388">
    <property type="entry name" value="WH-like_DNA-bd_sf"/>
</dbReference>
<dbReference type="HAMAP" id="MF_00772">
    <property type="entry name" value="OGT"/>
    <property type="match status" value="1"/>
</dbReference>
<dbReference type="InterPro" id="IPR036631">
    <property type="entry name" value="MGMT_N_sf"/>
</dbReference>
<comment type="caution">
    <text evidence="12">The sequence shown here is derived from an EMBL/GenBank/DDBJ whole genome shotgun (WGS) entry which is preliminary data.</text>
</comment>
<dbReference type="InterPro" id="IPR001497">
    <property type="entry name" value="MethylDNA_cys_MeTrfase_AS"/>
</dbReference>
<dbReference type="InterPro" id="IPR008332">
    <property type="entry name" value="MethylG_MeTrfase_N"/>
</dbReference>